<dbReference type="Proteomes" id="UP001610563">
    <property type="component" value="Unassembled WGS sequence"/>
</dbReference>
<proteinExistence type="predicted"/>
<accession>A0ABR4FHX3</accession>
<sequence length="93" mass="11070">MNGMNSGEDFTDTSKHTYRHIPCYCKLGGRIDVDSQSVFTRRWFPSKQRDVRLRRMYERGRRSCMLIDSETNRWRSGRPAIPQGHIYTDGRDR</sequence>
<protein>
    <submittedName>
        <fullName evidence="1">Uncharacterized protein</fullName>
    </submittedName>
</protein>
<gene>
    <name evidence="1" type="ORF">BJX66DRAFT_161048</name>
</gene>
<comment type="caution">
    <text evidence="1">The sequence shown here is derived from an EMBL/GenBank/DDBJ whole genome shotgun (WGS) entry which is preliminary data.</text>
</comment>
<name>A0ABR4FHX3_9EURO</name>
<reference evidence="1 2" key="1">
    <citation type="submission" date="2024-07" db="EMBL/GenBank/DDBJ databases">
        <title>Section-level genome sequencing and comparative genomics of Aspergillus sections Usti and Cavernicolus.</title>
        <authorList>
            <consortium name="Lawrence Berkeley National Laboratory"/>
            <person name="Nybo J.L."/>
            <person name="Vesth T.C."/>
            <person name="Theobald S."/>
            <person name="Frisvad J.C."/>
            <person name="Larsen T.O."/>
            <person name="Kjaerboelling I."/>
            <person name="Rothschild-Mancinelli K."/>
            <person name="Lyhne E.K."/>
            <person name="Kogle M.E."/>
            <person name="Barry K."/>
            <person name="Clum A."/>
            <person name="Na H."/>
            <person name="Ledsgaard L."/>
            <person name="Lin J."/>
            <person name="Lipzen A."/>
            <person name="Kuo A."/>
            <person name="Riley R."/>
            <person name="Mondo S."/>
            <person name="Labutti K."/>
            <person name="Haridas S."/>
            <person name="Pangalinan J."/>
            <person name="Salamov A.A."/>
            <person name="Simmons B.A."/>
            <person name="Magnuson J.K."/>
            <person name="Chen J."/>
            <person name="Drula E."/>
            <person name="Henrissat B."/>
            <person name="Wiebenga A."/>
            <person name="Lubbers R.J."/>
            <person name="Gomes A.C."/>
            <person name="Makela M.R."/>
            <person name="Stajich J."/>
            <person name="Grigoriev I.V."/>
            <person name="Mortensen U.H."/>
            <person name="De Vries R.P."/>
            <person name="Baker S.E."/>
            <person name="Andersen M.R."/>
        </authorList>
    </citation>
    <scope>NUCLEOTIDE SEQUENCE [LARGE SCALE GENOMIC DNA]</scope>
    <source>
        <strain evidence="1 2">CBS 209.92</strain>
    </source>
</reference>
<evidence type="ECO:0000313" key="2">
    <source>
        <dbReference type="Proteomes" id="UP001610563"/>
    </source>
</evidence>
<keyword evidence="2" id="KW-1185">Reference proteome</keyword>
<dbReference type="EMBL" id="JBFTWV010000310">
    <property type="protein sequence ID" value="KAL2782840.1"/>
    <property type="molecule type" value="Genomic_DNA"/>
</dbReference>
<evidence type="ECO:0000313" key="1">
    <source>
        <dbReference type="EMBL" id="KAL2782840.1"/>
    </source>
</evidence>
<organism evidence="1 2">
    <name type="scientific">Aspergillus keveii</name>
    <dbReference type="NCBI Taxonomy" id="714993"/>
    <lineage>
        <taxon>Eukaryota</taxon>
        <taxon>Fungi</taxon>
        <taxon>Dikarya</taxon>
        <taxon>Ascomycota</taxon>
        <taxon>Pezizomycotina</taxon>
        <taxon>Eurotiomycetes</taxon>
        <taxon>Eurotiomycetidae</taxon>
        <taxon>Eurotiales</taxon>
        <taxon>Aspergillaceae</taxon>
        <taxon>Aspergillus</taxon>
        <taxon>Aspergillus subgen. Nidulantes</taxon>
    </lineage>
</organism>